<keyword evidence="4" id="KW-1185">Reference proteome</keyword>
<evidence type="ECO:0000313" key="4">
    <source>
        <dbReference type="Proteomes" id="UP000298805"/>
    </source>
</evidence>
<dbReference type="Proteomes" id="UP000272781">
    <property type="component" value="Unassembled WGS sequence"/>
</dbReference>
<dbReference type="RefSeq" id="WP_123352329.1">
    <property type="nucleotide sequence ID" value="NZ_CP027432.2"/>
</dbReference>
<organism evidence="2 3">
    <name type="scientific">Caminibacter pacificus</name>
    <dbReference type="NCBI Taxonomy" id="1424653"/>
    <lineage>
        <taxon>Bacteria</taxon>
        <taxon>Pseudomonadati</taxon>
        <taxon>Campylobacterota</taxon>
        <taxon>Epsilonproteobacteria</taxon>
        <taxon>Nautiliales</taxon>
        <taxon>Nautiliaceae</taxon>
        <taxon>Caminibacter</taxon>
    </lineage>
</organism>
<dbReference type="EMBL" id="RJVK01000002">
    <property type="protein sequence ID" value="ROR39944.1"/>
    <property type="molecule type" value="Genomic_DNA"/>
</dbReference>
<dbReference type="Proteomes" id="UP000298805">
    <property type="component" value="Chromosome"/>
</dbReference>
<gene>
    <name evidence="1" type="ORF">C6V80_02525</name>
    <name evidence="2" type="ORF">EDC58_0923</name>
</gene>
<reference evidence="2 3" key="2">
    <citation type="submission" date="2018-11" db="EMBL/GenBank/DDBJ databases">
        <title>Genomic Encyclopedia of Type Strains, Phase IV (KMG-IV): sequencing the most valuable type-strain genomes for metagenomic binning, comparative biology and taxonomic classification.</title>
        <authorList>
            <person name="Goeker M."/>
        </authorList>
    </citation>
    <scope>NUCLEOTIDE SEQUENCE [LARGE SCALE GENOMIC DNA]</scope>
    <source>
        <strain evidence="2 3">DSM 27783</strain>
    </source>
</reference>
<name>A0AAJ4RCP7_9BACT</name>
<proteinExistence type="predicted"/>
<protein>
    <submittedName>
        <fullName evidence="2">Uncharacterized protein</fullName>
    </submittedName>
</protein>
<evidence type="ECO:0000313" key="2">
    <source>
        <dbReference type="EMBL" id="ROR39944.1"/>
    </source>
</evidence>
<reference evidence="1" key="3">
    <citation type="submission" date="2019-06" db="EMBL/GenBank/DDBJ databases">
        <title>A comparative analysis of the Nautiliaceae.</title>
        <authorList>
            <person name="Grosche A."/>
            <person name="Smedile F."/>
            <person name="Vetriani C."/>
        </authorList>
    </citation>
    <scope>NUCLEOTIDE SEQUENCE</scope>
    <source>
        <strain evidence="1">TB6</strain>
    </source>
</reference>
<dbReference type="AlphaFoldDB" id="A0AAJ4RCP7"/>
<evidence type="ECO:0000313" key="3">
    <source>
        <dbReference type="Proteomes" id="UP000272781"/>
    </source>
</evidence>
<sequence length="94" mass="10929">MIYCYVYTADDKKFERMDRVVDEVKNQENVVFGVNDIESITYLREKYGIKAMNVDALSDVFNAVTHDDDIIVCTPEDTTYLKASFRNVKELCNE</sequence>
<accession>A0AAJ4RCP7</accession>
<evidence type="ECO:0000313" key="1">
    <source>
        <dbReference type="EMBL" id="QCI27878.1"/>
    </source>
</evidence>
<reference evidence="4" key="1">
    <citation type="submission" date="2018-03" db="EMBL/GenBank/DDBJ databases">
        <title>A comparative analysis of the Nautiliaceae.</title>
        <authorList>
            <person name="Grosche A."/>
            <person name="Smedile F."/>
            <person name="Vetriani C."/>
        </authorList>
    </citation>
    <scope>NUCLEOTIDE SEQUENCE [LARGE SCALE GENOMIC DNA]</scope>
    <source>
        <strain evidence="4">TB6</strain>
    </source>
</reference>
<dbReference type="EMBL" id="CP027432">
    <property type="protein sequence ID" value="QCI27878.1"/>
    <property type="molecule type" value="Genomic_DNA"/>
</dbReference>